<evidence type="ECO:0000256" key="1">
    <source>
        <dbReference type="SAM" id="Phobius"/>
    </source>
</evidence>
<evidence type="ECO:0000313" key="3">
    <source>
        <dbReference type="Proteomes" id="UP001595555"/>
    </source>
</evidence>
<feature type="transmembrane region" description="Helical" evidence="1">
    <location>
        <begin position="157"/>
        <end position="178"/>
    </location>
</feature>
<accession>A0ABV7FHT9</accession>
<feature type="transmembrane region" description="Helical" evidence="1">
    <location>
        <begin position="83"/>
        <end position="102"/>
    </location>
</feature>
<feature type="transmembrane region" description="Helical" evidence="1">
    <location>
        <begin position="7"/>
        <end position="24"/>
    </location>
</feature>
<keyword evidence="1" id="KW-0812">Transmembrane</keyword>
<dbReference type="EMBL" id="JBHRTF010000004">
    <property type="protein sequence ID" value="MFC3115789.1"/>
    <property type="molecule type" value="Genomic_DNA"/>
</dbReference>
<evidence type="ECO:0000313" key="2">
    <source>
        <dbReference type="EMBL" id="MFC3115789.1"/>
    </source>
</evidence>
<reference evidence="3" key="1">
    <citation type="journal article" date="2019" name="Int. J. Syst. Evol. Microbiol.">
        <title>The Global Catalogue of Microorganisms (GCM) 10K type strain sequencing project: providing services to taxonomists for standard genome sequencing and annotation.</title>
        <authorList>
            <consortium name="The Broad Institute Genomics Platform"/>
            <consortium name="The Broad Institute Genome Sequencing Center for Infectious Disease"/>
            <person name="Wu L."/>
            <person name="Ma J."/>
        </authorList>
    </citation>
    <scope>NUCLEOTIDE SEQUENCE [LARGE SCALE GENOMIC DNA]</scope>
    <source>
        <strain evidence="3">KCTC 52237</strain>
    </source>
</reference>
<name>A0ABV7FHT9_9GAMM</name>
<feature type="transmembrane region" description="Helical" evidence="1">
    <location>
        <begin position="59"/>
        <end position="77"/>
    </location>
</feature>
<dbReference type="RefSeq" id="WP_378118447.1">
    <property type="nucleotide sequence ID" value="NZ_JBHRTF010000004.1"/>
</dbReference>
<proteinExistence type="predicted"/>
<organism evidence="2 3">
    <name type="scientific">Cellvibrio fontiphilus</name>
    <dbReference type="NCBI Taxonomy" id="1815559"/>
    <lineage>
        <taxon>Bacteria</taxon>
        <taxon>Pseudomonadati</taxon>
        <taxon>Pseudomonadota</taxon>
        <taxon>Gammaproteobacteria</taxon>
        <taxon>Cellvibrionales</taxon>
        <taxon>Cellvibrionaceae</taxon>
        <taxon>Cellvibrio</taxon>
    </lineage>
</organism>
<sequence length="190" mass="21316">MRPLLNLILVLVSVAYPLLVYLGIQHVSPALFALVLASLALAKFMAARRAGRKPETAELTLLIIALGYSLTLVITNSELMLRFYPVLISLCVALLFALSLRAPESLIERLARLAGETITPRAKSYTRKLTLIWALLLLGNALVALYLAIFASLKSWALYNGLVSYVFFAVFFALEYAYRRYYIHKYREPA</sequence>
<gene>
    <name evidence="2" type="ORF">ACFODX_09495</name>
</gene>
<evidence type="ECO:0008006" key="4">
    <source>
        <dbReference type="Google" id="ProtNLM"/>
    </source>
</evidence>
<keyword evidence="3" id="KW-1185">Reference proteome</keyword>
<feature type="transmembrane region" description="Helical" evidence="1">
    <location>
        <begin position="30"/>
        <end position="47"/>
    </location>
</feature>
<dbReference type="Proteomes" id="UP001595555">
    <property type="component" value="Unassembled WGS sequence"/>
</dbReference>
<comment type="caution">
    <text evidence="2">The sequence shown here is derived from an EMBL/GenBank/DDBJ whole genome shotgun (WGS) entry which is preliminary data.</text>
</comment>
<protein>
    <recommendedName>
        <fullName evidence="4">Intracellular septation protein A</fullName>
    </recommendedName>
</protein>
<keyword evidence="1" id="KW-1133">Transmembrane helix</keyword>
<feature type="transmembrane region" description="Helical" evidence="1">
    <location>
        <begin position="131"/>
        <end position="151"/>
    </location>
</feature>
<keyword evidence="1" id="KW-0472">Membrane</keyword>